<sequence length="725" mass="81321">MASSVPKLEQPLPQRPQHQRKQSSKSILFKALVSPVKGKAKETGHDRTAHPEDWSGKKLDDISSRALGERTSNRRPAARARSVGVSSTRRDRDMRQTDTPKDVTEDLAVRTGSPMKKSMKQPKDKENTTPRSSIEEGSHIFQVTDMTTRKDRALDPRMTPRASTNISPRKISDSSTDSISPRKALSIMKRGARVMAAVAAIQGKSVPVTPVQELEQLSPTDVEARFEAMLSNRNVPPAMREKMRNLTLRMKADLVKQEQDVLQASETRSSSEQENVHGDNNLDDEGKSIKRSRPRSRTFTFSRSDRHADDSPSKKQRGRSRSRPAAVKTTEDTSTTTQQVPSTPRRSSARGSKTENPADYIAYLTREQDPTKIEVGRLHKLRILLRNETVAWVDSFVALNGLTQITSLLYRIMAIEWREEHEDQLLHETLLCLKGLCTTESALSEVGKLADDLFPALLAMLFDEERKGPAEYTTRAIIINVLFAYLSARTVSTPTSLEERARKVLSYLSKPKKNDDSQPLDFVVDMQLSRPYKLWCKEITNVTREVFWIFLHQLNVIPTQKSMSDTASTFAARHFPGVRPPVPAAPYIGGVEWDATTYITGHLDLLNGLIASLPTRQARNELRRELEASGFEKTMGTTLRTCKEKFYAGVHDGLQAWVSAAVEDEWPVLYVCEGPTLEEQAKSARTSPKKSKQAPPKLDEIKLDAPKLDLNLGFTNNDDNGWLDA</sequence>
<evidence type="ECO:0000256" key="1">
    <source>
        <dbReference type="SAM" id="MobiDB-lite"/>
    </source>
</evidence>
<dbReference type="InterPro" id="IPR010473">
    <property type="entry name" value="GTPase-bd"/>
</dbReference>
<feature type="domain" description="Formin GTPase-binding" evidence="2">
    <location>
        <begin position="214"/>
        <end position="485"/>
    </location>
</feature>
<dbReference type="OrthoDB" id="2155261at2759"/>
<dbReference type="GO" id="GO:0003779">
    <property type="term" value="F:actin binding"/>
    <property type="evidence" value="ECO:0007669"/>
    <property type="project" value="InterPro"/>
</dbReference>
<name>A0A6H0XXL9_9PEZI</name>
<evidence type="ECO:0000313" key="3">
    <source>
        <dbReference type="EMBL" id="QIW99404.1"/>
    </source>
</evidence>
<dbReference type="SMART" id="SM01140">
    <property type="entry name" value="Drf_GBD"/>
    <property type="match status" value="1"/>
</dbReference>
<dbReference type="SUPFAM" id="SSF48371">
    <property type="entry name" value="ARM repeat"/>
    <property type="match status" value="1"/>
</dbReference>
<feature type="compositionally biased region" description="Basic and acidic residues" evidence="1">
    <location>
        <begin position="121"/>
        <end position="138"/>
    </location>
</feature>
<evidence type="ECO:0000313" key="4">
    <source>
        <dbReference type="Proteomes" id="UP000503462"/>
    </source>
</evidence>
<dbReference type="Proteomes" id="UP000503462">
    <property type="component" value="Chromosome 3"/>
</dbReference>
<feature type="region of interest" description="Disordered" evidence="1">
    <location>
        <begin position="257"/>
        <end position="356"/>
    </location>
</feature>
<proteinExistence type="predicted"/>
<feature type="compositionally biased region" description="Basic and acidic residues" evidence="1">
    <location>
        <begin position="88"/>
        <end position="108"/>
    </location>
</feature>
<dbReference type="AlphaFoldDB" id="A0A6H0XXL9"/>
<dbReference type="InterPro" id="IPR011989">
    <property type="entry name" value="ARM-like"/>
</dbReference>
<dbReference type="GO" id="GO:0030036">
    <property type="term" value="P:actin cytoskeleton organization"/>
    <property type="evidence" value="ECO:0007669"/>
    <property type="project" value="InterPro"/>
</dbReference>
<feature type="compositionally biased region" description="Basic and acidic residues" evidence="1">
    <location>
        <begin position="39"/>
        <end position="72"/>
    </location>
</feature>
<dbReference type="InterPro" id="IPR016024">
    <property type="entry name" value="ARM-type_fold"/>
</dbReference>
<dbReference type="Pfam" id="PF06371">
    <property type="entry name" value="Drf_GBD"/>
    <property type="match status" value="1"/>
</dbReference>
<accession>A0A6H0XXL9</accession>
<feature type="region of interest" description="Disordered" evidence="1">
    <location>
        <begin position="1"/>
        <end position="180"/>
    </location>
</feature>
<feature type="compositionally biased region" description="Polar residues" evidence="1">
    <location>
        <begin position="161"/>
        <end position="179"/>
    </location>
</feature>
<keyword evidence="4" id="KW-1185">Reference proteome</keyword>
<organism evidence="3 4">
    <name type="scientific">Peltaster fructicola</name>
    <dbReference type="NCBI Taxonomy" id="286661"/>
    <lineage>
        <taxon>Eukaryota</taxon>
        <taxon>Fungi</taxon>
        <taxon>Dikarya</taxon>
        <taxon>Ascomycota</taxon>
        <taxon>Pezizomycotina</taxon>
        <taxon>Dothideomycetes</taxon>
        <taxon>Dothideomycetes incertae sedis</taxon>
        <taxon>Peltaster</taxon>
    </lineage>
</organism>
<feature type="compositionally biased region" description="Low complexity" evidence="1">
    <location>
        <begin position="332"/>
        <end position="346"/>
    </location>
</feature>
<feature type="compositionally biased region" description="Basic and acidic residues" evidence="1">
    <location>
        <begin position="303"/>
        <end position="313"/>
    </location>
</feature>
<reference evidence="3 4" key="1">
    <citation type="journal article" date="2016" name="Sci. Rep.">
        <title>Peltaster fructicola genome reveals evolution from an invasive phytopathogen to an ectophytic parasite.</title>
        <authorList>
            <person name="Xu C."/>
            <person name="Chen H."/>
            <person name="Gleason M.L."/>
            <person name="Xu J.R."/>
            <person name="Liu H."/>
            <person name="Zhang R."/>
            <person name="Sun G."/>
        </authorList>
    </citation>
    <scope>NUCLEOTIDE SEQUENCE [LARGE SCALE GENOMIC DNA]</scope>
    <source>
        <strain evidence="3 4">LNHT1506</strain>
    </source>
</reference>
<dbReference type="GO" id="GO:0031267">
    <property type="term" value="F:small GTPase binding"/>
    <property type="evidence" value="ECO:0007669"/>
    <property type="project" value="InterPro"/>
</dbReference>
<dbReference type="EMBL" id="CP051141">
    <property type="protein sequence ID" value="QIW99404.1"/>
    <property type="molecule type" value="Genomic_DNA"/>
</dbReference>
<protein>
    <recommendedName>
        <fullName evidence="2">Formin GTPase-binding domain-containing protein</fullName>
    </recommendedName>
</protein>
<dbReference type="Gene3D" id="1.25.10.10">
    <property type="entry name" value="Leucine-rich Repeat Variant"/>
    <property type="match status" value="1"/>
</dbReference>
<feature type="region of interest" description="Disordered" evidence="1">
    <location>
        <begin position="680"/>
        <end position="702"/>
    </location>
</feature>
<evidence type="ECO:0000259" key="2">
    <source>
        <dbReference type="SMART" id="SM01140"/>
    </source>
</evidence>
<gene>
    <name evidence="3" type="ORF">AMS68_004922</name>
</gene>